<feature type="transmembrane region" description="Helical" evidence="1">
    <location>
        <begin position="21"/>
        <end position="40"/>
    </location>
</feature>
<dbReference type="EMBL" id="NCXP01000052">
    <property type="protein sequence ID" value="OSC36751.1"/>
    <property type="molecule type" value="Genomic_DNA"/>
</dbReference>
<reference evidence="2 3" key="1">
    <citation type="submission" date="2017-04" db="EMBL/GenBank/DDBJ databases">
        <title>The new phylogeny of genus Mycobacterium.</title>
        <authorList>
            <person name="Tortoli E."/>
            <person name="Trovato A."/>
            <person name="Cirillo D.M."/>
        </authorList>
    </citation>
    <scope>NUCLEOTIDE SEQUENCE [LARGE SCALE GENOMIC DNA]</scope>
    <source>
        <strain evidence="2 3">TBL 1200985</strain>
    </source>
</reference>
<comment type="caution">
    <text evidence="2">The sequence shown here is derived from an EMBL/GenBank/DDBJ whole genome shotgun (WGS) entry which is preliminary data.</text>
</comment>
<organism evidence="2 3">
    <name type="scientific">Mycobacterium decipiens</name>
    <dbReference type="NCBI Taxonomy" id="1430326"/>
    <lineage>
        <taxon>Bacteria</taxon>
        <taxon>Bacillati</taxon>
        <taxon>Actinomycetota</taxon>
        <taxon>Actinomycetes</taxon>
        <taxon>Mycobacteriales</taxon>
        <taxon>Mycobacteriaceae</taxon>
        <taxon>Mycobacterium</taxon>
    </lineage>
</organism>
<evidence type="ECO:0000256" key="1">
    <source>
        <dbReference type="SAM" id="Phobius"/>
    </source>
</evidence>
<evidence type="ECO:0000313" key="3">
    <source>
        <dbReference type="Proteomes" id="UP000193247"/>
    </source>
</evidence>
<dbReference type="Proteomes" id="UP000193247">
    <property type="component" value="Unassembled WGS sequence"/>
</dbReference>
<keyword evidence="1" id="KW-0812">Transmembrane</keyword>
<keyword evidence="1" id="KW-1133">Transmembrane helix</keyword>
<dbReference type="OrthoDB" id="4751889at2"/>
<gene>
    <name evidence="2" type="ORF">B8W66_22490</name>
</gene>
<evidence type="ECO:0000313" key="2">
    <source>
        <dbReference type="EMBL" id="OSC36751.1"/>
    </source>
</evidence>
<keyword evidence="3" id="KW-1185">Reference proteome</keyword>
<dbReference type="AlphaFoldDB" id="A0A1X2LP67"/>
<proteinExistence type="predicted"/>
<name>A0A1X2LP67_9MYCO</name>
<dbReference type="RefSeq" id="WP_085327469.1">
    <property type="nucleotide sequence ID" value="NZ_NCXP01000052.1"/>
</dbReference>
<protein>
    <submittedName>
        <fullName evidence="2">Uncharacterized protein</fullName>
    </submittedName>
</protein>
<sequence length="127" mass="13318">MTHHLPTDNHPQPSRRRATPGLRIAVAIGTAMGATVFAAGTAQADPTETSASYQLGYTRAVKDGQLTASRARAEGLSPEFIVVSTRIPALCAKESASVQSFPGFNGPDFMRGCADGMKTLVESGVVR</sequence>
<keyword evidence="1" id="KW-0472">Membrane</keyword>
<accession>A0A1X2LP67</accession>